<keyword evidence="4 6" id="KW-0274">FAD</keyword>
<dbReference type="GO" id="GO:0050660">
    <property type="term" value="F:flavin adenine dinucleotide binding"/>
    <property type="evidence" value="ECO:0007669"/>
    <property type="project" value="InterPro"/>
</dbReference>
<dbReference type="InterPro" id="IPR013786">
    <property type="entry name" value="AcylCoA_DH/ox_N"/>
</dbReference>
<dbReference type="InterPro" id="IPR006089">
    <property type="entry name" value="Acyl-CoA_DH_CS"/>
</dbReference>
<comment type="caution">
    <text evidence="10">The sequence shown here is derived from an EMBL/GenBank/DDBJ whole genome shotgun (WGS) entry which is preliminary data.</text>
</comment>
<dbReference type="InterPro" id="IPR009075">
    <property type="entry name" value="AcylCo_DH/oxidase_C"/>
</dbReference>
<dbReference type="InterPro" id="IPR036250">
    <property type="entry name" value="AcylCo_DH-like_C"/>
</dbReference>
<evidence type="ECO:0000256" key="4">
    <source>
        <dbReference type="ARBA" id="ARBA00022827"/>
    </source>
</evidence>
<evidence type="ECO:0000256" key="2">
    <source>
        <dbReference type="ARBA" id="ARBA00009347"/>
    </source>
</evidence>
<reference evidence="10 11" key="1">
    <citation type="submission" date="2018-06" db="EMBL/GenBank/DDBJ databases">
        <title>NTM in soil in Japan.</title>
        <authorList>
            <person name="Ohya K."/>
        </authorList>
    </citation>
    <scope>NUCLEOTIDE SEQUENCE [LARGE SCALE GENOMIC DNA]</scope>
    <source>
        <strain evidence="10 11">GF28</strain>
    </source>
</reference>
<evidence type="ECO:0000256" key="1">
    <source>
        <dbReference type="ARBA" id="ARBA00001974"/>
    </source>
</evidence>
<dbReference type="Gene3D" id="2.40.110.10">
    <property type="entry name" value="Butyryl-CoA Dehydrogenase, subunit A, domain 2"/>
    <property type="match status" value="1"/>
</dbReference>
<name>A0A329MAH6_9MYCO</name>
<dbReference type="GO" id="GO:0003995">
    <property type="term" value="F:acyl-CoA dehydrogenase activity"/>
    <property type="evidence" value="ECO:0007669"/>
    <property type="project" value="InterPro"/>
</dbReference>
<feature type="domain" description="Acyl-CoA oxidase/dehydrogenase middle" evidence="8">
    <location>
        <begin position="128"/>
        <end position="223"/>
    </location>
</feature>
<evidence type="ECO:0000313" key="11">
    <source>
        <dbReference type="Proteomes" id="UP000250915"/>
    </source>
</evidence>
<dbReference type="Gene3D" id="1.10.540.10">
    <property type="entry name" value="Acyl-CoA dehydrogenase/oxidase, N-terminal domain"/>
    <property type="match status" value="1"/>
</dbReference>
<sequence>MQLTFDADVEAFRAEFVSFLTEHLPTQAQAAERPSSTSHVPEWSRRWQRLQFDHGWLLPGNPPEFGGRNATILQQFVHREELSRRRIYHCFNPQGVGIIAASLLSCGTEEQKRRWAVPILRAEKTASLGMSEPGAGSDLAGLRTKAELVGDEFVVNGQKVWTSGAHDADVILTFVRTDPNAVRHKGISALLIPTDSPGLVRRPFPSVYDRDELDFNEVFFNDVRVPARNLVGPLNGGWRVANGSLGHERTLMWMAFANRLEQLLEDYRPRDEVNADHYATIVMDYYALRLLGSAALGRAARGEVDVAALSVLKVFGSEAEQSALRHALDAAGADGLRDKMLTAQYNPYAPDLFTASWFARYISSYAGTIAGGTSEIQRNIVAQRVLGLPSR</sequence>
<dbReference type="Proteomes" id="UP000250915">
    <property type="component" value="Unassembled WGS sequence"/>
</dbReference>
<evidence type="ECO:0000313" key="10">
    <source>
        <dbReference type="EMBL" id="RAV16830.1"/>
    </source>
</evidence>
<dbReference type="RefSeq" id="WP_112631011.1">
    <property type="nucleotide sequence ID" value="NZ_QMEV01000002.1"/>
</dbReference>
<comment type="cofactor">
    <cofactor evidence="1 6">
        <name>FAD</name>
        <dbReference type="ChEBI" id="CHEBI:57692"/>
    </cofactor>
</comment>
<dbReference type="PROSITE" id="PS00072">
    <property type="entry name" value="ACYL_COA_DH_1"/>
    <property type="match status" value="1"/>
</dbReference>
<dbReference type="OrthoDB" id="5179760at2"/>
<dbReference type="EMBL" id="QMEV01000002">
    <property type="protein sequence ID" value="RAV16830.1"/>
    <property type="molecule type" value="Genomic_DNA"/>
</dbReference>
<evidence type="ECO:0000256" key="3">
    <source>
        <dbReference type="ARBA" id="ARBA00022630"/>
    </source>
</evidence>
<evidence type="ECO:0000256" key="5">
    <source>
        <dbReference type="ARBA" id="ARBA00023002"/>
    </source>
</evidence>
<organism evidence="10 11">
    <name type="scientific">Mycobacterium colombiense</name>
    <dbReference type="NCBI Taxonomy" id="339268"/>
    <lineage>
        <taxon>Bacteria</taxon>
        <taxon>Bacillati</taxon>
        <taxon>Actinomycetota</taxon>
        <taxon>Actinomycetes</taxon>
        <taxon>Mycobacteriales</taxon>
        <taxon>Mycobacteriaceae</taxon>
        <taxon>Mycobacterium</taxon>
        <taxon>Mycobacterium avium complex (MAC)</taxon>
    </lineage>
</organism>
<dbReference type="SUPFAM" id="SSF56645">
    <property type="entry name" value="Acyl-CoA dehydrogenase NM domain-like"/>
    <property type="match status" value="1"/>
</dbReference>
<dbReference type="Pfam" id="PF00441">
    <property type="entry name" value="Acyl-CoA_dh_1"/>
    <property type="match status" value="1"/>
</dbReference>
<dbReference type="Gene3D" id="1.20.140.10">
    <property type="entry name" value="Butyryl-CoA Dehydrogenase, subunit A, domain 3"/>
    <property type="match status" value="1"/>
</dbReference>
<dbReference type="InterPro" id="IPR052161">
    <property type="entry name" value="Mycobact_Acyl-CoA_DH"/>
</dbReference>
<evidence type="ECO:0000256" key="6">
    <source>
        <dbReference type="RuleBase" id="RU362125"/>
    </source>
</evidence>
<evidence type="ECO:0000259" key="7">
    <source>
        <dbReference type="Pfam" id="PF00441"/>
    </source>
</evidence>
<dbReference type="GO" id="GO:0005886">
    <property type="term" value="C:plasma membrane"/>
    <property type="evidence" value="ECO:0007669"/>
    <property type="project" value="TreeGrafter"/>
</dbReference>
<dbReference type="Pfam" id="PF02771">
    <property type="entry name" value="Acyl-CoA_dh_N"/>
    <property type="match status" value="1"/>
</dbReference>
<dbReference type="PANTHER" id="PTHR43292">
    <property type="entry name" value="ACYL-COA DEHYDROGENASE"/>
    <property type="match status" value="1"/>
</dbReference>
<dbReference type="AlphaFoldDB" id="A0A329MAH6"/>
<comment type="similarity">
    <text evidence="2 6">Belongs to the acyl-CoA dehydrogenase family.</text>
</comment>
<feature type="domain" description="Acyl-CoA dehydrogenase/oxidase N-terminal" evidence="9">
    <location>
        <begin position="8"/>
        <end position="122"/>
    </location>
</feature>
<evidence type="ECO:0000259" key="8">
    <source>
        <dbReference type="Pfam" id="PF02770"/>
    </source>
</evidence>
<dbReference type="SUPFAM" id="SSF47203">
    <property type="entry name" value="Acyl-CoA dehydrogenase C-terminal domain-like"/>
    <property type="match status" value="1"/>
</dbReference>
<proteinExistence type="inferred from homology"/>
<feature type="domain" description="Acyl-CoA dehydrogenase/oxidase C-terminal" evidence="7">
    <location>
        <begin position="235"/>
        <end position="386"/>
    </location>
</feature>
<protein>
    <submittedName>
        <fullName evidence="10">Acyl-CoA dehydrogenase</fullName>
    </submittedName>
</protein>
<dbReference type="InterPro" id="IPR009100">
    <property type="entry name" value="AcylCoA_DH/oxidase_NM_dom_sf"/>
</dbReference>
<gene>
    <name evidence="10" type="ORF">DQP57_01335</name>
</gene>
<dbReference type="FunFam" id="2.40.110.10:FF:000011">
    <property type="entry name" value="Acyl-CoA dehydrogenase FadE34"/>
    <property type="match status" value="1"/>
</dbReference>
<dbReference type="InterPro" id="IPR037069">
    <property type="entry name" value="AcylCoA_DH/ox_N_sf"/>
</dbReference>
<dbReference type="InterPro" id="IPR046373">
    <property type="entry name" value="Acyl-CoA_Oxase/DH_mid-dom_sf"/>
</dbReference>
<dbReference type="Pfam" id="PF02770">
    <property type="entry name" value="Acyl-CoA_dh_M"/>
    <property type="match status" value="1"/>
</dbReference>
<dbReference type="InterPro" id="IPR006091">
    <property type="entry name" value="Acyl-CoA_Oxase/DH_mid-dom"/>
</dbReference>
<keyword evidence="3 6" id="KW-0285">Flavoprotein</keyword>
<evidence type="ECO:0000259" key="9">
    <source>
        <dbReference type="Pfam" id="PF02771"/>
    </source>
</evidence>
<accession>A0A329MAH6</accession>
<dbReference type="PANTHER" id="PTHR43292:SF3">
    <property type="entry name" value="ACYL-COA DEHYDROGENASE FADE29"/>
    <property type="match status" value="1"/>
</dbReference>
<keyword evidence="5 6" id="KW-0560">Oxidoreductase</keyword>